<feature type="domain" description="RNA polymerase sigma-70 region 2" evidence="6">
    <location>
        <begin position="29"/>
        <end position="86"/>
    </location>
</feature>
<dbReference type="Pfam" id="PF04542">
    <property type="entry name" value="Sigma70_r2"/>
    <property type="match status" value="1"/>
</dbReference>
<evidence type="ECO:0000256" key="2">
    <source>
        <dbReference type="ARBA" id="ARBA00023015"/>
    </source>
</evidence>
<evidence type="ECO:0000256" key="4">
    <source>
        <dbReference type="ARBA" id="ARBA00023125"/>
    </source>
</evidence>
<dbReference type="Pfam" id="PF08281">
    <property type="entry name" value="Sigma70_r4_2"/>
    <property type="match status" value="1"/>
</dbReference>
<dbReference type="InterPro" id="IPR007627">
    <property type="entry name" value="RNA_pol_sigma70_r2"/>
</dbReference>
<reference evidence="8 9" key="1">
    <citation type="submission" date="2020-07" db="EMBL/GenBank/DDBJ databases">
        <title>Sequencing the genomes of 1000 actinobacteria strains.</title>
        <authorList>
            <person name="Klenk H.-P."/>
        </authorList>
    </citation>
    <scope>NUCLEOTIDE SEQUENCE [LARGE SCALE GENOMIC DNA]</scope>
    <source>
        <strain evidence="8 9">DSM 23871</strain>
    </source>
</reference>
<evidence type="ECO:0000313" key="9">
    <source>
        <dbReference type="Proteomes" id="UP000589620"/>
    </source>
</evidence>
<dbReference type="SUPFAM" id="SSF88659">
    <property type="entry name" value="Sigma3 and sigma4 domains of RNA polymerase sigma factors"/>
    <property type="match status" value="1"/>
</dbReference>
<dbReference type="InterPro" id="IPR013249">
    <property type="entry name" value="RNA_pol_sigma70_r4_t2"/>
</dbReference>
<dbReference type="InterPro" id="IPR013325">
    <property type="entry name" value="RNA_pol_sigma_r2"/>
</dbReference>
<dbReference type="GO" id="GO:0016987">
    <property type="term" value="F:sigma factor activity"/>
    <property type="evidence" value="ECO:0007669"/>
    <property type="project" value="UniProtKB-KW"/>
</dbReference>
<organism evidence="8 9">
    <name type="scientific">Leifsonia soli</name>
    <dbReference type="NCBI Taxonomy" id="582665"/>
    <lineage>
        <taxon>Bacteria</taxon>
        <taxon>Bacillati</taxon>
        <taxon>Actinomycetota</taxon>
        <taxon>Actinomycetes</taxon>
        <taxon>Micrococcales</taxon>
        <taxon>Microbacteriaceae</taxon>
        <taxon>Leifsonia</taxon>
    </lineage>
</organism>
<name>A0A852T1W0_9MICO</name>
<comment type="similarity">
    <text evidence="1">Belongs to the sigma-70 factor family. ECF subfamily.</text>
</comment>
<dbReference type="InterPro" id="IPR039425">
    <property type="entry name" value="RNA_pol_sigma-70-like"/>
</dbReference>
<dbReference type="Gene3D" id="1.10.10.10">
    <property type="entry name" value="Winged helix-like DNA-binding domain superfamily/Winged helix DNA-binding domain"/>
    <property type="match status" value="1"/>
</dbReference>
<dbReference type="SUPFAM" id="SSF88946">
    <property type="entry name" value="Sigma2 domain of RNA polymerase sigma factors"/>
    <property type="match status" value="1"/>
</dbReference>
<evidence type="ECO:0000256" key="3">
    <source>
        <dbReference type="ARBA" id="ARBA00023082"/>
    </source>
</evidence>
<keyword evidence="4" id="KW-0238">DNA-binding</keyword>
<dbReference type="Proteomes" id="UP000589620">
    <property type="component" value="Unassembled WGS sequence"/>
</dbReference>
<evidence type="ECO:0000313" key="8">
    <source>
        <dbReference type="EMBL" id="NYD75588.1"/>
    </source>
</evidence>
<dbReference type="RefSeq" id="WP_179457461.1">
    <property type="nucleotide sequence ID" value="NZ_BAAAPX010000001.1"/>
</dbReference>
<dbReference type="EMBL" id="JACCBJ010000001">
    <property type="protein sequence ID" value="NYD75588.1"/>
    <property type="molecule type" value="Genomic_DNA"/>
</dbReference>
<dbReference type="AlphaFoldDB" id="A0A852T1W0"/>
<keyword evidence="5" id="KW-0804">Transcription</keyword>
<dbReference type="PANTHER" id="PTHR43133">
    <property type="entry name" value="RNA POLYMERASE ECF-TYPE SIGMA FACTO"/>
    <property type="match status" value="1"/>
</dbReference>
<dbReference type="InterPro" id="IPR013324">
    <property type="entry name" value="RNA_pol_sigma_r3/r4-like"/>
</dbReference>
<evidence type="ECO:0000256" key="1">
    <source>
        <dbReference type="ARBA" id="ARBA00010641"/>
    </source>
</evidence>
<keyword evidence="9" id="KW-1185">Reference proteome</keyword>
<dbReference type="PANTHER" id="PTHR43133:SF8">
    <property type="entry name" value="RNA POLYMERASE SIGMA FACTOR HI_1459-RELATED"/>
    <property type="match status" value="1"/>
</dbReference>
<keyword evidence="2" id="KW-0805">Transcription regulation</keyword>
<evidence type="ECO:0000259" key="7">
    <source>
        <dbReference type="Pfam" id="PF08281"/>
    </source>
</evidence>
<keyword evidence="3" id="KW-0731">Sigma factor</keyword>
<sequence>MPATAVRPTDLELLHRVRQGEHAVLGELWGRYQGWAHQIARRTTSRYDAQDIVQEAFAKVLIALRNGKGPTEGFARYLSTAIRTVAATWGARDARMPLVPLNDEVGVGVYEFEIVGLGELEQPFRSLPQRWQRILLLTCVHDLPVGAAAEILGMTPGAAAALAARARAGLRTAVAEVAQNEELLLAA</sequence>
<dbReference type="GO" id="GO:0003677">
    <property type="term" value="F:DNA binding"/>
    <property type="evidence" value="ECO:0007669"/>
    <property type="project" value="UniProtKB-KW"/>
</dbReference>
<feature type="domain" description="RNA polymerase sigma factor 70 region 4 type 2" evidence="7">
    <location>
        <begin position="125"/>
        <end position="168"/>
    </location>
</feature>
<gene>
    <name evidence="8" type="ORF">BJ963_003107</name>
</gene>
<protein>
    <submittedName>
        <fullName evidence="8">RNA polymerase sigma-70 factor (ECF subfamily)</fullName>
    </submittedName>
</protein>
<evidence type="ECO:0000256" key="5">
    <source>
        <dbReference type="ARBA" id="ARBA00023163"/>
    </source>
</evidence>
<dbReference type="Gene3D" id="1.10.1740.10">
    <property type="match status" value="1"/>
</dbReference>
<evidence type="ECO:0000259" key="6">
    <source>
        <dbReference type="Pfam" id="PF04542"/>
    </source>
</evidence>
<proteinExistence type="inferred from homology"/>
<comment type="caution">
    <text evidence="8">The sequence shown here is derived from an EMBL/GenBank/DDBJ whole genome shotgun (WGS) entry which is preliminary data.</text>
</comment>
<dbReference type="GO" id="GO:0006352">
    <property type="term" value="P:DNA-templated transcription initiation"/>
    <property type="evidence" value="ECO:0007669"/>
    <property type="project" value="InterPro"/>
</dbReference>
<dbReference type="InterPro" id="IPR036388">
    <property type="entry name" value="WH-like_DNA-bd_sf"/>
</dbReference>
<accession>A0A852T1W0</accession>